<dbReference type="SUPFAM" id="SSF53756">
    <property type="entry name" value="UDP-Glycosyltransferase/glycogen phosphorylase"/>
    <property type="match status" value="1"/>
</dbReference>
<dbReference type="Proteomes" id="UP000707731">
    <property type="component" value="Unassembled WGS sequence"/>
</dbReference>
<gene>
    <name evidence="6" type="ORF">IU449_02560</name>
</gene>
<evidence type="ECO:0000313" key="6">
    <source>
        <dbReference type="EMBL" id="MBF6353438.1"/>
    </source>
</evidence>
<reference evidence="6 7" key="1">
    <citation type="submission" date="2020-10" db="EMBL/GenBank/DDBJ databases">
        <title>Identification of Nocardia species via Next-generation sequencing and recognition of intraspecies genetic diversity.</title>
        <authorList>
            <person name="Li P."/>
            <person name="Li P."/>
            <person name="Lu B."/>
        </authorList>
    </citation>
    <scope>NUCLEOTIDE SEQUENCE [LARGE SCALE GENOMIC DNA]</scope>
    <source>
        <strain evidence="6 7">BJ06-0143</strain>
    </source>
</reference>
<keyword evidence="1" id="KW-0328">Glycosyltransferase</keyword>
<evidence type="ECO:0000259" key="5">
    <source>
        <dbReference type="Pfam" id="PF13439"/>
    </source>
</evidence>
<dbReference type="InterPro" id="IPR001296">
    <property type="entry name" value="Glyco_trans_1"/>
</dbReference>
<dbReference type="PANTHER" id="PTHR46401">
    <property type="entry name" value="GLYCOSYLTRANSFERASE WBBK-RELATED"/>
    <property type="match status" value="1"/>
</dbReference>
<dbReference type="EMBL" id="JADLQN010000001">
    <property type="protein sequence ID" value="MBF6353438.1"/>
    <property type="molecule type" value="Genomic_DNA"/>
</dbReference>
<feature type="domain" description="Glycosyl transferase family 1" evidence="4">
    <location>
        <begin position="228"/>
        <end position="383"/>
    </location>
</feature>
<dbReference type="CDD" id="cd03801">
    <property type="entry name" value="GT4_PimA-like"/>
    <property type="match status" value="1"/>
</dbReference>
<dbReference type="InterPro" id="IPR028098">
    <property type="entry name" value="Glyco_trans_4-like_N"/>
</dbReference>
<feature type="domain" description="Glycosyltransferase subfamily 4-like N-terminal" evidence="5">
    <location>
        <begin position="15"/>
        <end position="215"/>
    </location>
</feature>
<evidence type="ECO:0000313" key="7">
    <source>
        <dbReference type="Proteomes" id="UP000707731"/>
    </source>
</evidence>
<keyword evidence="2" id="KW-0808">Transferase</keyword>
<evidence type="ECO:0000256" key="2">
    <source>
        <dbReference type="ARBA" id="ARBA00022679"/>
    </source>
</evidence>
<keyword evidence="7" id="KW-1185">Reference proteome</keyword>
<protein>
    <submittedName>
        <fullName evidence="6">Glycosyltransferase family 4 protein</fullName>
    </submittedName>
</protein>
<name>A0ABS0D4M3_9NOCA</name>
<evidence type="ECO:0000256" key="1">
    <source>
        <dbReference type="ARBA" id="ARBA00022676"/>
    </source>
</evidence>
<dbReference type="PANTHER" id="PTHR46401:SF2">
    <property type="entry name" value="GLYCOSYLTRANSFERASE WBBK-RELATED"/>
    <property type="match status" value="1"/>
</dbReference>
<organism evidence="6 7">
    <name type="scientific">Nocardia higoensis</name>
    <dbReference type="NCBI Taxonomy" id="228599"/>
    <lineage>
        <taxon>Bacteria</taxon>
        <taxon>Bacillati</taxon>
        <taxon>Actinomycetota</taxon>
        <taxon>Actinomycetes</taxon>
        <taxon>Mycobacteriales</taxon>
        <taxon>Nocardiaceae</taxon>
        <taxon>Nocardia</taxon>
    </lineage>
</organism>
<feature type="region of interest" description="Disordered" evidence="3">
    <location>
        <begin position="411"/>
        <end position="435"/>
    </location>
</feature>
<evidence type="ECO:0000256" key="3">
    <source>
        <dbReference type="SAM" id="MobiDB-lite"/>
    </source>
</evidence>
<proteinExistence type="predicted"/>
<evidence type="ECO:0000259" key="4">
    <source>
        <dbReference type="Pfam" id="PF00534"/>
    </source>
</evidence>
<sequence>MRIALLSYRSKTHCGGQGVYVRKLSAGLAELGHEVEVFSGQPYPEDLDPRVRLTEVPSLDLYREPDPFRTPRLSEIRDRIDVLEVATMWTAGFPEPRTFSLRAARLLAERANEFDVVHDNQCLGSGLLDIAEFLPVVATVHHPITRDLAVDLAAAPLRRKPLVRRWYGFLGMQKRVARRIPELVTVSSSSATDIVADFDVDPRQLSVVPLGVDTELFAPRPQPRVPGRIVAVASADKPLKGVSHLLRACARLRVTHRIELQLVAKLDPEGPTEKLIAELGLSDIVTVRPGLSDDELAELLASAEIVCIPSLYEGFSLPAVEAMASGTPLVVSRAGALPEVVGEPGVCADLITPGDAEELTAALGALFDAPLRRAEMSRAGRERAVAVFSWASVAAQTTRIYQRAIARANGAPESSIADPGHITPQRTQEDHRADR</sequence>
<accession>A0ABS0D4M3</accession>
<dbReference type="Gene3D" id="3.40.50.2000">
    <property type="entry name" value="Glycogen Phosphorylase B"/>
    <property type="match status" value="2"/>
</dbReference>
<dbReference type="RefSeq" id="WP_195000350.1">
    <property type="nucleotide sequence ID" value="NZ_JADLQN010000001.1"/>
</dbReference>
<comment type="caution">
    <text evidence="6">The sequence shown here is derived from an EMBL/GenBank/DDBJ whole genome shotgun (WGS) entry which is preliminary data.</text>
</comment>
<dbReference type="Pfam" id="PF13439">
    <property type="entry name" value="Glyco_transf_4"/>
    <property type="match status" value="1"/>
</dbReference>
<dbReference type="Pfam" id="PF00534">
    <property type="entry name" value="Glycos_transf_1"/>
    <property type="match status" value="1"/>
</dbReference>